<reference evidence="2" key="1">
    <citation type="submission" date="2017-05" db="EMBL/GenBank/DDBJ databases">
        <title>The Genome Sequence of EEnterococcus faecalis 9F2_4866.</title>
        <authorList>
            <consortium name="The Broad Institute Genomics Platform"/>
            <consortium name="The Broad Institute Genomic Center for Infectious Diseases"/>
            <person name="Earl A."/>
            <person name="Manson A."/>
            <person name="Schwartman J."/>
            <person name="Gilmore M."/>
            <person name="Abouelleil A."/>
            <person name="Cao P."/>
            <person name="Chapman S."/>
            <person name="Cusick C."/>
            <person name="Shea T."/>
            <person name="Young S."/>
            <person name="Neafsey D."/>
            <person name="Nusbaum C."/>
            <person name="Birren B."/>
        </authorList>
    </citation>
    <scope>NUCLEOTIDE SEQUENCE [LARGE SCALE GENOMIC DNA]</scope>
    <source>
        <strain evidence="2">12C11_DIV0727</strain>
    </source>
</reference>
<evidence type="ECO:0000313" key="2">
    <source>
        <dbReference type="Proteomes" id="UP000195080"/>
    </source>
</evidence>
<reference evidence="1 2" key="2">
    <citation type="submission" date="2024-03" db="EMBL/GenBank/DDBJ databases">
        <title>The Genome Sequence of Enterococcus sp. DIV0727d.</title>
        <authorList>
            <consortium name="The Broad Institute Genomics Platform"/>
            <consortium name="The Broad Institute Microbial Omics Core"/>
            <consortium name="The Broad Institute Genomic Center for Infectious Diseases"/>
            <person name="Earl A."/>
            <person name="Manson A."/>
            <person name="Gilmore M."/>
            <person name="Schwartman J."/>
            <person name="Shea T."/>
            <person name="Abouelleil A."/>
            <person name="Cao P."/>
            <person name="Chapman S."/>
            <person name="Cusick C."/>
            <person name="Young S."/>
            <person name="Neafsey D."/>
            <person name="Nusbaum C."/>
            <person name="Birren B."/>
        </authorList>
    </citation>
    <scope>NUCLEOTIDE SEQUENCE [LARGE SCALE GENOMIC DNA]</scope>
    <source>
        <strain evidence="1 2">12C11_DIV0727</strain>
    </source>
</reference>
<accession>A0ABZ2TA00</accession>
<protein>
    <submittedName>
        <fullName evidence="1">Uncharacterized protein</fullName>
    </submittedName>
</protein>
<name>A0ABZ2TA00_9ENTE</name>
<proteinExistence type="predicted"/>
<organism evidence="1 2">
    <name type="scientific">Candidatus Enterococcus lemimoniae</name>
    <dbReference type="NCBI Taxonomy" id="1834167"/>
    <lineage>
        <taxon>Bacteria</taxon>
        <taxon>Bacillati</taxon>
        <taxon>Bacillota</taxon>
        <taxon>Bacilli</taxon>
        <taxon>Lactobacillales</taxon>
        <taxon>Enterococcaceae</taxon>
        <taxon>Enterococcus</taxon>
    </lineage>
</organism>
<keyword evidence="2" id="KW-1185">Reference proteome</keyword>
<dbReference type="EMBL" id="CP147248">
    <property type="protein sequence ID" value="WYJ86954.1"/>
    <property type="molecule type" value="Genomic_DNA"/>
</dbReference>
<gene>
    <name evidence="1" type="ORF">A5866_002038</name>
</gene>
<sequence>MPSKKDIIVRTPILPLKILHFMECEPFNQIEKYVYNKFEKDIKLPFLFCNLNTDSHIIKKKNCFLELLTG</sequence>
<dbReference type="Proteomes" id="UP000195080">
    <property type="component" value="Chromosome"/>
</dbReference>
<evidence type="ECO:0000313" key="1">
    <source>
        <dbReference type="EMBL" id="WYJ86954.1"/>
    </source>
</evidence>